<dbReference type="InterPro" id="IPR000120">
    <property type="entry name" value="Amidase"/>
</dbReference>
<evidence type="ECO:0000313" key="2">
    <source>
        <dbReference type="EMBL" id="BDB97712.1"/>
    </source>
</evidence>
<dbReference type="KEGG" id="scas:SACC_07290"/>
<dbReference type="PANTHER" id="PTHR11895">
    <property type="entry name" value="TRANSAMIDASE"/>
    <property type="match status" value="1"/>
</dbReference>
<name>A0AAQ4CPI1_9CREN</name>
<evidence type="ECO:0000259" key="1">
    <source>
        <dbReference type="Pfam" id="PF01425"/>
    </source>
</evidence>
<keyword evidence="3" id="KW-1185">Reference proteome</keyword>
<dbReference type="Proteomes" id="UP001319921">
    <property type="component" value="Chromosome"/>
</dbReference>
<evidence type="ECO:0000313" key="3">
    <source>
        <dbReference type="Proteomes" id="UP001319921"/>
    </source>
</evidence>
<accession>A0AAQ4CPI1</accession>
<gene>
    <name evidence="2" type="ORF">SACC_07290</name>
</gene>
<dbReference type="InterPro" id="IPR036928">
    <property type="entry name" value="AS_sf"/>
</dbReference>
<dbReference type="EMBL" id="AP025226">
    <property type="protein sequence ID" value="BDB97712.1"/>
    <property type="molecule type" value="Genomic_DNA"/>
</dbReference>
<dbReference type="GeneID" id="68865466"/>
<proteinExistence type="predicted"/>
<dbReference type="Gene3D" id="3.90.1300.10">
    <property type="entry name" value="Amidase signature (AS) domain"/>
    <property type="match status" value="1"/>
</dbReference>
<dbReference type="AlphaFoldDB" id="A0AAQ4CPI1"/>
<dbReference type="PROSITE" id="PS00571">
    <property type="entry name" value="AMIDASES"/>
    <property type="match status" value="1"/>
</dbReference>
<organism evidence="2 3">
    <name type="scientific">Saccharolobus caldissimus</name>
    <dbReference type="NCBI Taxonomy" id="1702097"/>
    <lineage>
        <taxon>Archaea</taxon>
        <taxon>Thermoproteota</taxon>
        <taxon>Thermoprotei</taxon>
        <taxon>Sulfolobales</taxon>
        <taxon>Sulfolobaceae</taxon>
        <taxon>Saccharolobus</taxon>
    </lineage>
</organism>
<dbReference type="SUPFAM" id="SSF75304">
    <property type="entry name" value="Amidase signature (AS) enzymes"/>
    <property type="match status" value="1"/>
</dbReference>
<reference evidence="2 3" key="1">
    <citation type="journal article" date="2022" name="Microbiol. Resour. Announc.">
        <title>Complete Genome Sequence of the Hyperthermophilic and Acidophilic Archaeon Saccharolobus caldissimus Strain HS-3T.</title>
        <authorList>
            <person name="Sakai H.D."/>
            <person name="Kurosawa N."/>
        </authorList>
    </citation>
    <scope>NUCLEOTIDE SEQUENCE [LARGE SCALE GENOMIC DNA]</scope>
    <source>
        <strain evidence="2 3">JCM32116</strain>
    </source>
</reference>
<dbReference type="Pfam" id="PF01425">
    <property type="entry name" value="Amidase"/>
    <property type="match status" value="1"/>
</dbReference>
<dbReference type="InterPro" id="IPR020556">
    <property type="entry name" value="Amidase_CS"/>
</dbReference>
<dbReference type="GO" id="GO:0003824">
    <property type="term" value="F:catalytic activity"/>
    <property type="evidence" value="ECO:0007669"/>
    <property type="project" value="InterPro"/>
</dbReference>
<protein>
    <submittedName>
        <fullName evidence="2">Amidase</fullName>
    </submittedName>
</protein>
<feature type="domain" description="Amidase" evidence="1">
    <location>
        <begin position="18"/>
        <end position="382"/>
    </location>
</feature>
<dbReference type="RefSeq" id="WP_229571691.1">
    <property type="nucleotide sequence ID" value="NZ_AP025226.1"/>
</dbReference>
<dbReference type="InterPro" id="IPR023631">
    <property type="entry name" value="Amidase_dom"/>
</dbReference>
<sequence>MKLEELNSKYNAFITLHEIKGNEKGKLEGITFGIKDVILTKGVRTTAGSKILENYIPTKNAYVVDVILREGGKILGKTNTHEFALGATNTSSIAGPSKNPIDPERISGGSSGGSAVAVGLDIVKVGIGTDTGGSVRVPAALCGVIGFKPTTGLIPTDGIIPFSWSLDTIGIIAKDIELIRHVFKVILPNDRRLVVVSKLRSRPKLGLFLFEDNEISKELLKSIDKISSYFDLIEIDLPLLRRYGNRVRRIIGLAEAASYHKDWLSLYADKYFKDTYNLLIEGSKILATDYIEALRYRRLLLDEYVRIFKKVDFILSPTTKIIAPKISEVIGNELRFRDLLISNTELFNVVGAPSISLPFSKINGLPVGLMISGEPYKDGDLLEVSKNIFDIIKGKMFS</sequence>
<dbReference type="PANTHER" id="PTHR11895:SF67">
    <property type="entry name" value="AMIDASE DOMAIN-CONTAINING PROTEIN"/>
    <property type="match status" value="1"/>
</dbReference>